<dbReference type="AlphaFoldDB" id="A0A9D4QS33"/>
<gene>
    <name evidence="2" type="ORF">DPMN_007634</name>
    <name evidence="1" type="ORF">DPMN_115012</name>
</gene>
<keyword evidence="3" id="KW-1185">Reference proteome</keyword>
<dbReference type="Proteomes" id="UP000828390">
    <property type="component" value="Unassembled WGS sequence"/>
</dbReference>
<proteinExistence type="predicted"/>
<organism evidence="1 3">
    <name type="scientific">Dreissena polymorpha</name>
    <name type="common">Zebra mussel</name>
    <name type="synonym">Mytilus polymorpha</name>
    <dbReference type="NCBI Taxonomy" id="45954"/>
    <lineage>
        <taxon>Eukaryota</taxon>
        <taxon>Metazoa</taxon>
        <taxon>Spiralia</taxon>
        <taxon>Lophotrochozoa</taxon>
        <taxon>Mollusca</taxon>
        <taxon>Bivalvia</taxon>
        <taxon>Autobranchia</taxon>
        <taxon>Heteroconchia</taxon>
        <taxon>Euheterodonta</taxon>
        <taxon>Imparidentia</taxon>
        <taxon>Neoheterodontei</taxon>
        <taxon>Myida</taxon>
        <taxon>Dreissenoidea</taxon>
        <taxon>Dreissenidae</taxon>
        <taxon>Dreissena</taxon>
    </lineage>
</organism>
<protein>
    <submittedName>
        <fullName evidence="1">Uncharacterized protein</fullName>
    </submittedName>
</protein>
<sequence>MVKQVDVALMTEQTQKCTVPRVSCIPKNVQLLCRNTLKHRFCNIVAFTACVSTRLISRMVVTDSRGEGLVLTIRANTNRIWYKNDNLAVSLYEYINHYPCTLRLSCGDLC</sequence>
<reference evidence="1" key="2">
    <citation type="submission" date="2020-11" db="EMBL/GenBank/DDBJ databases">
        <authorList>
            <person name="McCartney M.A."/>
            <person name="Auch B."/>
            <person name="Kono T."/>
            <person name="Mallez S."/>
            <person name="Becker A."/>
            <person name="Gohl D.M."/>
            <person name="Silverstein K.A.T."/>
            <person name="Koren S."/>
            <person name="Bechman K.B."/>
            <person name="Herman A."/>
            <person name="Abrahante J.E."/>
            <person name="Garbe J."/>
        </authorList>
    </citation>
    <scope>NUCLEOTIDE SEQUENCE</scope>
    <source>
        <strain evidence="1">Duluth1</strain>
        <tissue evidence="1">Whole animal</tissue>
    </source>
</reference>
<name>A0A9D4QS33_DREPO</name>
<dbReference type="EMBL" id="JAIWYP010000001">
    <property type="protein sequence ID" value="KAH3883674.1"/>
    <property type="molecule type" value="Genomic_DNA"/>
</dbReference>
<comment type="caution">
    <text evidence="1">The sequence shown here is derived from an EMBL/GenBank/DDBJ whole genome shotgun (WGS) entry which is preliminary data.</text>
</comment>
<evidence type="ECO:0000313" key="3">
    <source>
        <dbReference type="Proteomes" id="UP000828390"/>
    </source>
</evidence>
<reference evidence="1" key="1">
    <citation type="journal article" date="2019" name="bioRxiv">
        <title>The Genome of the Zebra Mussel, Dreissena polymorpha: A Resource for Invasive Species Research.</title>
        <authorList>
            <person name="McCartney M.A."/>
            <person name="Auch B."/>
            <person name="Kono T."/>
            <person name="Mallez S."/>
            <person name="Zhang Y."/>
            <person name="Obille A."/>
            <person name="Becker A."/>
            <person name="Abrahante J.E."/>
            <person name="Garbe J."/>
            <person name="Badalamenti J.P."/>
            <person name="Herman A."/>
            <person name="Mangelson H."/>
            <person name="Liachko I."/>
            <person name="Sullivan S."/>
            <person name="Sone E.D."/>
            <person name="Koren S."/>
            <person name="Silverstein K.A.T."/>
            <person name="Beckman K.B."/>
            <person name="Gohl D.M."/>
        </authorList>
    </citation>
    <scope>NUCLEOTIDE SEQUENCE</scope>
    <source>
        <strain evidence="1">Duluth1</strain>
        <tissue evidence="1">Whole animal</tissue>
    </source>
</reference>
<accession>A0A9D4QS33</accession>
<dbReference type="EMBL" id="JAIWYP010000004">
    <property type="protein sequence ID" value="KAH3841546.1"/>
    <property type="molecule type" value="Genomic_DNA"/>
</dbReference>
<evidence type="ECO:0000313" key="2">
    <source>
        <dbReference type="EMBL" id="KAH3883674.1"/>
    </source>
</evidence>
<evidence type="ECO:0000313" key="1">
    <source>
        <dbReference type="EMBL" id="KAH3841546.1"/>
    </source>
</evidence>